<feature type="transmembrane region" description="Helical" evidence="1">
    <location>
        <begin position="77"/>
        <end position="98"/>
    </location>
</feature>
<dbReference type="EMBL" id="FUYX01000002">
    <property type="protein sequence ID" value="SKB52292.1"/>
    <property type="molecule type" value="Genomic_DNA"/>
</dbReference>
<gene>
    <name evidence="2" type="ORF">ARD30_24675</name>
    <name evidence="3" type="ORF">SAMN05660750_01156</name>
</gene>
<organism evidence="2 4">
    <name type="scientific">Bosea thiooxidans</name>
    <dbReference type="NCBI Taxonomy" id="53254"/>
    <lineage>
        <taxon>Bacteria</taxon>
        <taxon>Pseudomonadati</taxon>
        <taxon>Pseudomonadota</taxon>
        <taxon>Alphaproteobacteria</taxon>
        <taxon>Hyphomicrobiales</taxon>
        <taxon>Boseaceae</taxon>
        <taxon>Bosea</taxon>
    </lineage>
</organism>
<feature type="transmembrane region" description="Helical" evidence="1">
    <location>
        <begin position="118"/>
        <end position="136"/>
    </location>
</feature>
<evidence type="ECO:0000313" key="5">
    <source>
        <dbReference type="Proteomes" id="UP000190130"/>
    </source>
</evidence>
<reference evidence="2 4" key="1">
    <citation type="submission" date="2015-10" db="EMBL/GenBank/DDBJ databases">
        <title>Draft genome of Bosea thiooxidans.</title>
        <authorList>
            <person name="Wang X."/>
        </authorList>
    </citation>
    <scope>NUCLEOTIDE SEQUENCE [LARGE SCALE GENOMIC DNA]</scope>
    <source>
        <strain evidence="2 4">CGMCC 9174</strain>
    </source>
</reference>
<accession>A0A0Q3LWU1</accession>
<evidence type="ECO:0000313" key="3">
    <source>
        <dbReference type="EMBL" id="SKB52292.1"/>
    </source>
</evidence>
<evidence type="ECO:0000313" key="4">
    <source>
        <dbReference type="Proteomes" id="UP000051562"/>
    </source>
</evidence>
<dbReference type="RefSeq" id="WP_055730859.1">
    <property type="nucleotide sequence ID" value="NZ_FUYX01000002.1"/>
</dbReference>
<feature type="transmembrane region" description="Helical" evidence="1">
    <location>
        <begin position="15"/>
        <end position="36"/>
    </location>
</feature>
<sequence>METASAHELFTHVRIVMGMVIGLGITRMLTGLAGFIQHPGRQRVSLLHMLWVGSILLELVLFWWWEFGLSRMPAWSFGIYLFLIGYAVVLYLLSALLFPESISEYAGYEDFFIRRRRWFFGLMAAAFVLDVVDTLIKGEAHWNQLSADYLVQVPLGLTLCLIASIFAGRGVQIAMAAVHLAYQLYWIGRVVYTMQ</sequence>
<dbReference type="Proteomes" id="UP000190130">
    <property type="component" value="Unassembled WGS sequence"/>
</dbReference>
<proteinExistence type="predicted"/>
<protein>
    <submittedName>
        <fullName evidence="2">Uncharacterized protein</fullName>
    </submittedName>
</protein>
<dbReference type="EMBL" id="LMAR01000091">
    <property type="protein sequence ID" value="KQK27849.1"/>
    <property type="molecule type" value="Genomic_DNA"/>
</dbReference>
<dbReference type="OrthoDB" id="9803673at2"/>
<dbReference type="Proteomes" id="UP000051562">
    <property type="component" value="Unassembled WGS sequence"/>
</dbReference>
<evidence type="ECO:0000256" key="1">
    <source>
        <dbReference type="SAM" id="Phobius"/>
    </source>
</evidence>
<feature type="transmembrane region" description="Helical" evidence="1">
    <location>
        <begin position="156"/>
        <end position="182"/>
    </location>
</feature>
<dbReference type="AlphaFoldDB" id="A0A0Q3LWU1"/>
<keyword evidence="1" id="KW-0472">Membrane</keyword>
<feature type="transmembrane region" description="Helical" evidence="1">
    <location>
        <begin position="48"/>
        <end position="65"/>
    </location>
</feature>
<keyword evidence="4" id="KW-1185">Reference proteome</keyword>
<keyword evidence="1" id="KW-0812">Transmembrane</keyword>
<name>A0A0Q3LWU1_9HYPH</name>
<reference evidence="3 5" key="2">
    <citation type="submission" date="2017-02" db="EMBL/GenBank/DDBJ databases">
        <authorList>
            <person name="Peterson S.W."/>
        </authorList>
    </citation>
    <scope>NUCLEOTIDE SEQUENCE [LARGE SCALE GENOMIC DNA]</scope>
    <source>
        <strain evidence="3 5">DSM 9653</strain>
    </source>
</reference>
<evidence type="ECO:0000313" key="2">
    <source>
        <dbReference type="EMBL" id="KQK27849.1"/>
    </source>
</evidence>
<dbReference type="STRING" id="53254.SAMN05660750_01156"/>
<keyword evidence="1" id="KW-1133">Transmembrane helix</keyword>